<feature type="compositionally biased region" description="Low complexity" evidence="4">
    <location>
        <begin position="181"/>
        <end position="196"/>
    </location>
</feature>
<dbReference type="VEuPathDB" id="ToxoDB:TGARI_205500B"/>
<reference evidence="5 6" key="1">
    <citation type="journal article" date="2016" name="Nat. Commun.">
        <title>Local admixture of amplified and diversified secreted pathogenesis determinants shapes mosaic Toxoplasma gondii genomes.</title>
        <authorList>
            <person name="Lorenzi H."/>
            <person name="Khan A."/>
            <person name="Behnke M.S."/>
            <person name="Namasivayam S."/>
            <person name="Swapna L.S."/>
            <person name="Hadjithomas M."/>
            <person name="Karamycheva S."/>
            <person name="Pinney D."/>
            <person name="Brunk B.P."/>
            <person name="Ajioka J.W."/>
            <person name="Ajzenberg D."/>
            <person name="Boothroyd J.C."/>
            <person name="Boyle J.P."/>
            <person name="Darde M.L."/>
            <person name="Diaz-Miranda M.A."/>
            <person name="Dubey J.P."/>
            <person name="Fritz H.M."/>
            <person name="Gennari S.M."/>
            <person name="Gregory B.D."/>
            <person name="Kim K."/>
            <person name="Saeij J.P."/>
            <person name="Su C."/>
            <person name="White M.W."/>
            <person name="Zhu X.Q."/>
            <person name="Howe D.K."/>
            <person name="Rosenthal B.M."/>
            <person name="Grigg M.E."/>
            <person name="Parkinson J."/>
            <person name="Liu L."/>
            <person name="Kissinger J.C."/>
            <person name="Roos D.S."/>
            <person name="Sibley L.D."/>
        </authorList>
    </citation>
    <scope>NUCLEOTIDE SEQUENCE [LARGE SCALE GENOMIC DNA]</scope>
    <source>
        <strain evidence="5 6">ARI</strain>
    </source>
</reference>
<dbReference type="Pfam" id="PF04615">
    <property type="entry name" value="Utp14"/>
    <property type="match status" value="1"/>
</dbReference>
<feature type="compositionally biased region" description="Low complexity" evidence="4">
    <location>
        <begin position="282"/>
        <end position="292"/>
    </location>
</feature>
<evidence type="ECO:0000256" key="4">
    <source>
        <dbReference type="SAM" id="MobiDB-lite"/>
    </source>
</evidence>
<feature type="compositionally biased region" description="Acidic residues" evidence="4">
    <location>
        <begin position="313"/>
        <end position="327"/>
    </location>
</feature>
<comment type="subcellular location">
    <subcellularLocation>
        <location evidence="1">Nucleus</location>
        <location evidence="1">Nucleolus</location>
    </subcellularLocation>
</comment>
<dbReference type="PANTHER" id="PTHR14150:SF12">
    <property type="entry name" value="U3 SMALL NUCLEOLAR RNA-ASSOCIATED PROTEIN 14 HOMOLOG A"/>
    <property type="match status" value="1"/>
</dbReference>
<feature type="region of interest" description="Disordered" evidence="4">
    <location>
        <begin position="1"/>
        <end position="138"/>
    </location>
</feature>
<feature type="compositionally biased region" description="Acidic residues" evidence="4">
    <location>
        <begin position="74"/>
        <end position="85"/>
    </location>
</feature>
<evidence type="ECO:0000256" key="2">
    <source>
        <dbReference type="ARBA" id="ARBA00022553"/>
    </source>
</evidence>
<dbReference type="Proteomes" id="UP000074247">
    <property type="component" value="Unassembled WGS sequence"/>
</dbReference>
<dbReference type="EMBL" id="AGQS02004401">
    <property type="protein sequence ID" value="KYF44454.1"/>
    <property type="molecule type" value="Genomic_DNA"/>
</dbReference>
<sequence length="472" mass="53023">SESAESAESAESEEEQSAGDKARLLRTLSRETADLQEALPDKGLLALPFMQRGLEKRRERNRQEIERLRRHGESEEDSEGADEALEAGRKPSGDEDASDLESTLDETEAREARDAVAEAEVERRPTQTGRRKRAVDLDPKAVEAAEQELEGKFQFFELNEADGSETQASPKDAGKAGAGEQRAFASSAAARAFFQAELEKEEKRREEAATKRSREAHATAWAQAERSGGSERERQRELERSAEAANPWLRPQKKRKVSMAGTQVEETAQQLQKLLNDEESSASEAEGARPASNLRGKTEREAQRELIQQAFVCDEDAEEEFIQEQEEENKKEEDGDFLPGWGSWHGHGVRPRKRPEPSQAQKTAQAEKKKKSTVFINCTLDRKAAKYFVPELPRPYTAKDQYESTLRHPTGPEWNTSAVFNRLIAPKINVRVGAVLPPLQVARKLLEPAQRDALLDAWDSKASRKQRTKTRL</sequence>
<feature type="compositionally biased region" description="Acidic residues" evidence="4">
    <location>
        <begin position="94"/>
        <end position="106"/>
    </location>
</feature>
<protein>
    <submittedName>
        <fullName evidence="5">Utp14</fullName>
    </submittedName>
</protein>
<gene>
    <name evidence="5" type="ORF">TGARI_205500B</name>
</gene>
<accession>A0A139Y085</accession>
<feature type="non-terminal residue" evidence="5">
    <location>
        <position position="1"/>
    </location>
</feature>
<feature type="compositionally biased region" description="Basic and acidic residues" evidence="4">
    <location>
        <begin position="197"/>
        <end position="217"/>
    </location>
</feature>
<proteinExistence type="predicted"/>
<evidence type="ECO:0000313" key="5">
    <source>
        <dbReference type="EMBL" id="KYF44454.1"/>
    </source>
</evidence>
<dbReference type="PANTHER" id="PTHR14150">
    <property type="entry name" value="U3 SMALL NUCLEOLAR RNA-ASSOCIATED PROTEIN 14"/>
    <property type="match status" value="1"/>
</dbReference>
<evidence type="ECO:0000256" key="3">
    <source>
        <dbReference type="ARBA" id="ARBA00023242"/>
    </source>
</evidence>
<dbReference type="GO" id="GO:0032040">
    <property type="term" value="C:small-subunit processome"/>
    <property type="evidence" value="ECO:0007669"/>
    <property type="project" value="InterPro"/>
</dbReference>
<comment type="caution">
    <text evidence="5">The sequence shown here is derived from an EMBL/GenBank/DDBJ whole genome shotgun (WGS) entry which is preliminary data.</text>
</comment>
<keyword evidence="2" id="KW-0597">Phosphoprotein</keyword>
<feature type="compositionally biased region" description="Acidic residues" evidence="4">
    <location>
        <begin position="8"/>
        <end position="17"/>
    </location>
</feature>
<dbReference type="InterPro" id="IPR006709">
    <property type="entry name" value="SSU_processome_Utp14"/>
</dbReference>
<feature type="region of interest" description="Disordered" evidence="4">
    <location>
        <begin position="157"/>
        <end position="369"/>
    </location>
</feature>
<feature type="compositionally biased region" description="Basic and acidic residues" evidence="4">
    <location>
        <begin position="107"/>
        <end position="125"/>
    </location>
</feature>
<evidence type="ECO:0000256" key="1">
    <source>
        <dbReference type="ARBA" id="ARBA00004604"/>
    </source>
</evidence>
<dbReference type="AlphaFoldDB" id="A0A139Y085"/>
<organism evidence="5 6">
    <name type="scientific">Toxoplasma gondii ARI</name>
    <dbReference type="NCBI Taxonomy" id="1074872"/>
    <lineage>
        <taxon>Eukaryota</taxon>
        <taxon>Sar</taxon>
        <taxon>Alveolata</taxon>
        <taxon>Apicomplexa</taxon>
        <taxon>Conoidasida</taxon>
        <taxon>Coccidia</taxon>
        <taxon>Eucoccidiorida</taxon>
        <taxon>Eimeriorina</taxon>
        <taxon>Sarcocystidae</taxon>
        <taxon>Toxoplasma</taxon>
    </lineage>
</organism>
<feature type="compositionally biased region" description="Basic and acidic residues" evidence="4">
    <location>
        <begin position="18"/>
        <end position="33"/>
    </location>
</feature>
<name>A0A139Y085_TOXGO</name>
<keyword evidence="3" id="KW-0539">Nucleus</keyword>
<feature type="compositionally biased region" description="Polar residues" evidence="4">
    <location>
        <begin position="260"/>
        <end position="273"/>
    </location>
</feature>
<evidence type="ECO:0000313" key="6">
    <source>
        <dbReference type="Proteomes" id="UP000074247"/>
    </source>
</evidence>
<feature type="compositionally biased region" description="Basic and acidic residues" evidence="4">
    <location>
        <begin position="228"/>
        <end position="242"/>
    </location>
</feature>
<dbReference type="GO" id="GO:0006364">
    <property type="term" value="P:rRNA processing"/>
    <property type="evidence" value="ECO:0007669"/>
    <property type="project" value="InterPro"/>
</dbReference>
<feature type="compositionally biased region" description="Basic and acidic residues" evidence="4">
    <location>
        <begin position="53"/>
        <end position="73"/>
    </location>
</feature>